<reference evidence="1" key="1">
    <citation type="journal article" date="2019" name="bioRxiv">
        <title>The Genome of the Zebra Mussel, Dreissena polymorpha: A Resource for Invasive Species Research.</title>
        <authorList>
            <person name="McCartney M.A."/>
            <person name="Auch B."/>
            <person name="Kono T."/>
            <person name="Mallez S."/>
            <person name="Zhang Y."/>
            <person name="Obille A."/>
            <person name="Becker A."/>
            <person name="Abrahante J.E."/>
            <person name="Garbe J."/>
            <person name="Badalamenti J.P."/>
            <person name="Herman A."/>
            <person name="Mangelson H."/>
            <person name="Liachko I."/>
            <person name="Sullivan S."/>
            <person name="Sone E.D."/>
            <person name="Koren S."/>
            <person name="Silverstein K.A.T."/>
            <person name="Beckman K.B."/>
            <person name="Gohl D.M."/>
        </authorList>
    </citation>
    <scope>NUCLEOTIDE SEQUENCE</scope>
    <source>
        <strain evidence="1">Duluth1</strain>
        <tissue evidence="1">Whole animal</tissue>
    </source>
</reference>
<accession>A0A9D4K345</accession>
<reference evidence="1" key="2">
    <citation type="submission" date="2020-11" db="EMBL/GenBank/DDBJ databases">
        <authorList>
            <person name="McCartney M.A."/>
            <person name="Auch B."/>
            <person name="Kono T."/>
            <person name="Mallez S."/>
            <person name="Becker A."/>
            <person name="Gohl D.M."/>
            <person name="Silverstein K.A.T."/>
            <person name="Koren S."/>
            <person name="Bechman K.B."/>
            <person name="Herman A."/>
            <person name="Abrahante J.E."/>
            <person name="Garbe J."/>
        </authorList>
    </citation>
    <scope>NUCLEOTIDE SEQUENCE</scope>
    <source>
        <strain evidence="1">Duluth1</strain>
        <tissue evidence="1">Whole animal</tissue>
    </source>
</reference>
<keyword evidence="2" id="KW-1185">Reference proteome</keyword>
<sequence length="135" mass="15177">MLHSRSRKCSHCGDRTLDLQVAKPTPYPLRHGKLSILSSLKSNRVFKDETGGEIPNPAGTPYSDFDEIDIQEEGILKLFKNLNHRKASGPDNISARILKDLTPGFHEDPTINVAATVLTSQIFMTHNRRQTIDKR</sequence>
<dbReference type="Proteomes" id="UP000828390">
    <property type="component" value="Unassembled WGS sequence"/>
</dbReference>
<dbReference type="AlphaFoldDB" id="A0A9D4K345"/>
<protein>
    <submittedName>
        <fullName evidence="1">Uncharacterized protein</fullName>
    </submittedName>
</protein>
<comment type="caution">
    <text evidence="1">The sequence shown here is derived from an EMBL/GenBank/DDBJ whole genome shotgun (WGS) entry which is preliminary data.</text>
</comment>
<organism evidence="1 2">
    <name type="scientific">Dreissena polymorpha</name>
    <name type="common">Zebra mussel</name>
    <name type="synonym">Mytilus polymorpha</name>
    <dbReference type="NCBI Taxonomy" id="45954"/>
    <lineage>
        <taxon>Eukaryota</taxon>
        <taxon>Metazoa</taxon>
        <taxon>Spiralia</taxon>
        <taxon>Lophotrochozoa</taxon>
        <taxon>Mollusca</taxon>
        <taxon>Bivalvia</taxon>
        <taxon>Autobranchia</taxon>
        <taxon>Heteroconchia</taxon>
        <taxon>Euheterodonta</taxon>
        <taxon>Imparidentia</taxon>
        <taxon>Neoheterodontei</taxon>
        <taxon>Myida</taxon>
        <taxon>Dreissenoidea</taxon>
        <taxon>Dreissenidae</taxon>
        <taxon>Dreissena</taxon>
    </lineage>
</organism>
<dbReference type="EMBL" id="JAIWYP010000004">
    <property type="protein sequence ID" value="KAH3832192.1"/>
    <property type="molecule type" value="Genomic_DNA"/>
</dbReference>
<evidence type="ECO:0000313" key="1">
    <source>
        <dbReference type="EMBL" id="KAH3832192.1"/>
    </source>
</evidence>
<evidence type="ECO:0000313" key="2">
    <source>
        <dbReference type="Proteomes" id="UP000828390"/>
    </source>
</evidence>
<gene>
    <name evidence="1" type="ORF">DPMN_105470</name>
</gene>
<proteinExistence type="predicted"/>
<name>A0A9D4K345_DREPO</name>